<feature type="domain" description="NOMO second beta-sandwich" evidence="11">
    <location>
        <begin position="1288"/>
        <end position="1378"/>
    </location>
</feature>
<feature type="compositionally biased region" description="Low complexity" evidence="8">
    <location>
        <begin position="464"/>
        <end position="478"/>
    </location>
</feature>
<evidence type="ECO:0000259" key="14">
    <source>
        <dbReference type="Pfam" id="PF23193"/>
    </source>
</evidence>
<feature type="domain" description="NOMO fifth transthyretin-like" evidence="15">
    <location>
        <begin position="1566"/>
        <end position="1651"/>
    </location>
</feature>
<feature type="compositionally biased region" description="Polar residues" evidence="8">
    <location>
        <begin position="91"/>
        <end position="112"/>
    </location>
</feature>
<feature type="compositionally biased region" description="Basic residues" evidence="8">
    <location>
        <begin position="616"/>
        <end position="626"/>
    </location>
</feature>
<dbReference type="Pfam" id="PF23192">
    <property type="entry name" value="NOMO_12th"/>
    <property type="match status" value="1"/>
</dbReference>
<dbReference type="InterPro" id="IPR013784">
    <property type="entry name" value="Carb-bd-like_fold"/>
</dbReference>
<dbReference type="GO" id="GO:0005789">
    <property type="term" value="C:endoplasmic reticulum membrane"/>
    <property type="evidence" value="ECO:0007669"/>
    <property type="project" value="UniProtKB-SubCell"/>
</dbReference>
<dbReference type="InterPro" id="IPR056189">
    <property type="entry name" value="NOMO_3rd"/>
</dbReference>
<evidence type="ECO:0000256" key="8">
    <source>
        <dbReference type="SAM" id="MobiDB-lite"/>
    </source>
</evidence>
<dbReference type="GO" id="GO:0030246">
    <property type="term" value="F:carbohydrate binding"/>
    <property type="evidence" value="ECO:0007669"/>
    <property type="project" value="InterPro"/>
</dbReference>
<feature type="compositionally biased region" description="Low complexity" evidence="8">
    <location>
        <begin position="406"/>
        <end position="436"/>
    </location>
</feature>
<dbReference type="InterPro" id="IPR056191">
    <property type="entry name" value="NOMO_12th"/>
</dbReference>
<keyword evidence="6" id="KW-0472">Membrane</keyword>
<dbReference type="PANTHER" id="PTHR23303">
    <property type="entry name" value="CARBOXYPEPTIDASE REGULATORY REGION-CONTAINING"/>
    <property type="match status" value="1"/>
</dbReference>
<dbReference type="RefSeq" id="XP_048265266.1">
    <property type="nucleotide sequence ID" value="XM_048409309.1"/>
</dbReference>
<dbReference type="InterPro" id="IPR056319">
    <property type="entry name" value="NOMO_7th"/>
</dbReference>
<feature type="compositionally biased region" description="Basic and acidic residues" evidence="8">
    <location>
        <begin position="60"/>
        <end position="72"/>
    </location>
</feature>
<dbReference type="PANTHER" id="PTHR23303:SF14">
    <property type="entry name" value="BOS COMPLEX SUBUNIT NOMO1-RELATED"/>
    <property type="match status" value="1"/>
</dbReference>
<dbReference type="Pfam" id="PF23193">
    <property type="entry name" value="NOMO_3rd"/>
    <property type="match status" value="1"/>
</dbReference>
<dbReference type="Pfam" id="PF23194">
    <property type="entry name" value="NOMO_5th"/>
    <property type="match status" value="1"/>
</dbReference>
<feature type="region of interest" description="Disordered" evidence="8">
    <location>
        <begin position="402"/>
        <end position="487"/>
    </location>
</feature>
<feature type="coiled-coil region" evidence="7">
    <location>
        <begin position="1121"/>
        <end position="1148"/>
    </location>
</feature>
<evidence type="ECO:0000259" key="11">
    <source>
        <dbReference type="Pfam" id="PF22904"/>
    </source>
</evidence>
<evidence type="ECO:0000256" key="5">
    <source>
        <dbReference type="ARBA" id="ARBA00022989"/>
    </source>
</evidence>
<dbReference type="SUPFAM" id="SSF49452">
    <property type="entry name" value="Starch-binding domain-like"/>
    <property type="match status" value="3"/>
</dbReference>
<evidence type="ECO:0000259" key="10">
    <source>
        <dbReference type="Pfam" id="PF22902"/>
    </source>
</evidence>
<keyword evidence="16" id="KW-1185">Reference proteome</keyword>
<feature type="region of interest" description="Disordered" evidence="8">
    <location>
        <begin position="1035"/>
        <end position="1060"/>
    </location>
</feature>
<feature type="domain" description="NOMO-like N-terminal beta-sandwich" evidence="9">
    <location>
        <begin position="1221"/>
        <end position="1286"/>
    </location>
</feature>
<feature type="compositionally biased region" description="Basic and acidic residues" evidence="8">
    <location>
        <begin position="627"/>
        <end position="637"/>
    </location>
</feature>
<dbReference type="SUPFAM" id="SSF49478">
    <property type="entry name" value="Cna protein B-type domain"/>
    <property type="match status" value="1"/>
</dbReference>
<evidence type="ECO:0000259" key="13">
    <source>
        <dbReference type="Pfam" id="PF23192"/>
    </source>
</evidence>
<protein>
    <submittedName>
        <fullName evidence="17">Uncharacterized protein LOC100649850 isoform X1</fullName>
    </submittedName>
</protein>
<dbReference type="OrthoDB" id="10263633at2759"/>
<accession>A0A9C6SQG1</accession>
<evidence type="ECO:0000256" key="4">
    <source>
        <dbReference type="ARBA" id="ARBA00022824"/>
    </source>
</evidence>
<keyword evidence="3" id="KW-0732">Signal</keyword>
<feature type="compositionally biased region" description="Low complexity" evidence="8">
    <location>
        <begin position="75"/>
        <end position="90"/>
    </location>
</feature>
<dbReference type="Pfam" id="PF22904">
    <property type="entry name" value="NOMO1-like_2nd"/>
    <property type="match status" value="1"/>
</dbReference>
<evidence type="ECO:0000256" key="2">
    <source>
        <dbReference type="ARBA" id="ARBA00022692"/>
    </source>
</evidence>
<keyword evidence="7" id="KW-0175">Coiled coil</keyword>
<dbReference type="Pfam" id="PF23141">
    <property type="entry name" value="Ig_NOMO"/>
    <property type="match status" value="1"/>
</dbReference>
<feature type="region of interest" description="Disordered" evidence="8">
    <location>
        <begin position="612"/>
        <end position="683"/>
    </location>
</feature>
<dbReference type="KEGG" id="bter:100649850"/>
<feature type="domain" description="NOMO-like ninth beta-sandwich" evidence="10">
    <location>
        <begin position="1911"/>
        <end position="1982"/>
    </location>
</feature>
<keyword evidence="2" id="KW-0812">Transmembrane</keyword>
<proteinExistence type="predicted"/>
<evidence type="ECO:0000259" key="9">
    <source>
        <dbReference type="Pfam" id="PF22898"/>
    </source>
</evidence>
<evidence type="ECO:0000256" key="6">
    <source>
        <dbReference type="ARBA" id="ARBA00023136"/>
    </source>
</evidence>
<sequence>MFGTKLRTWMEAHIVRSKKKKDRKGKGEKGFDSNSNSPRNGSHRSPALHQVHPVDSPSRNVDEIRLHGEDGNRCGTVTASSGTSAGTGSVNLSSPESAYSTGYSTDGTSPGTSYPPEYYINIRTGTHYFQSNANANAGTATGNYSNNNNNNSSSKNNNNNNNGRPKKPSDSSDFPVACASLLSARSRHGRFEGNVEPSVSGCVTMFSTATVTMDKLGKDVVRSNEYGRTSKISTRQSLQSDAIRFAKQIGDRLPEEDLSVQRSALPKERRTEESFSAESSRSNLTEPPPPSSIPPPLLSPTVQSPRERSRIRTNPWLSANSSGSSTTTGFKSRLNIDDTSSGSGLKLTESSGSASDVNASSARVGRARRELKQESLSAGRSPINQNWRIASGMEIRPKIALSVQRRNSSSSSTSSGSSTNSSSSDGGSNVSSVAGSNGTGGSSSNDNEDGNRNGNEKENGNGNGNRNGSSASSITRSARSSEDDITLNEMMGKFDESYVYEKETDILSDSDPTDCEDYIESLSDLDAVRDGADENDPLGNDDFDYIDNGSFLDLDNLDCTGRFTNTGHCTYFAFAGELARRSSRLRESLMKRRNRDDAATAAAAAMLQRTISAKNTAKKQTARHKKQPTDEKQQSSEKRKKRCSQRRKPNFDKRDPNTGVIGGIIGRNNDRNGDDDDNNDDDEETAANLNRVLVERMLLKNSGFNQGSRSVGGTPICLRRKKQNCDVNKNLSPLRSTDERSSAGRLVTGDLDVVKRRSNSVSYVNGNLVRRRLTTTDNNTYMTTFASEIALIEADKEADKKYRELILEAENILVNMQKNQTSLPIVPSPSRKFHNGLTNKRVELIKNTELNIELALSKSRNSQPELQSGSIKDLEHTSPKRQQFVQPCSPMRRFVERNVSPPMPGTTTATFQSSSIKCSIDSPLVSRRKATATVSQRQSPDKSMLRCSRPRVYENQDPDDYDGRRVNARMATASTTNSPSAVTMFNCNGIIGSDQCATRSQTSPYLVNRPRCTFLSHTDSFPGISRRELRTSRSSLNAVTKEEGVTSSSSDSEERCDIRRRAPLMTFRSVDMGPIKEGSSYCPQSEPVKRKVYAGSATYGRIQKTLGEHITLRNSDGDTATDDTDDSRRSLKEKVARLRQERLAANASVNAQDSQIFQHQLSRLRRQMLMQTIEGLKRSLEDQSATLKQTCLEPINCQSNNGLGAKLSSIPSLGRNKHFPYTKSGSLKDSTECAPNNGYYFLPLYDKGEYVLKVDPPRGWSFEPTEILLVVDGTTDACSEGKDINFTFKGFGITGRVTSLRSDSGPKGVTVSLYKESNKQVPVGTTVTVEGGIFYFTPIQPGQYVLVASHPTWMLKVDTVKVTVREGNTELPDGSLVIYGYDVSGRVTSEEEAVSGVTFVLFGNGVARNCATTPITKDLESRKPLCHVVSDKSGKFMFPSLSPGEYKLVPYYIGAQTKFDVQPPELSFKVNHSSVLLRQGFKVTGFTVNGIVRTAINGDPLPGAKVLLSQKQIAITNEHGKYVLDNIKAGQYILKVESEDLLFDDKSVKISPNSPELPVLIPAAYKVHGKVSLSAEGGLDHRKVSIQNTATTFTKEIGIDTITGEFSTYLTPDTYQLSVIVSAEERAKGLQFFPLQQTIYVSSRPVGNINFLQLKATLTGTVKCLPQTDCSQASVTLKVLDGVTIKTIQTKVSFDHAAGQYQFTDVLPGHYEVLIDNDVFCWANPSYRISVTSERSELPPFEQTGFSATFISSHDTTVEYSKAGELKKLTLALNKGSTKHCISEPGMYTFTPKSCHVYEKSSHTWNTNTVSPILLHSTEHSHIGSILSRTALDGIKVKIENATGEVIMLGPLKSTRHEDLYKYEFEFKAKTDNVYTITPLSNILLFSPTSLKVLGVNDCQDDIATFVGDLGKIIAGRINPPLEGVTVKIFGNDKAVPIHTLDTQEDGTYSIGLLDGKVEYSVTAEKEGFVITGPDSNGVFAAHKLAEIIVQVSDQADNVSLQGVLLSLSGEQSYRKNSITGENGKLIFNSLSPGEYYLRPMMKEYRFDPPSKMIKVVEGATVKINLYGKKVAFSAYGSVTSLNGEPEAGLLVEVQGQGDCDNLQEEATTEENGSFRIRGLQPTCTYVFRLKPNAEVNAHIQRTSPISTSIQTSSDIRGLRLVAFHPIARTDVSVHVLSVQPEHYRTLKVKLCREDTPDSPIHTSRLNTQQLGKVGSVYNAGFLVHLPPLQADGKKYFVQLESSLSHALHKYRSVPFYFEANSSFKYVKLTFNAERKIDHSDMNQTSVVALPFIMFIAVAFFNREKLWLWLNALIERWPKPAPISRSPIQAVPVDPRADDIIVEQIMNINKRKTKPRKV</sequence>
<evidence type="ECO:0000256" key="7">
    <source>
        <dbReference type="SAM" id="Coils"/>
    </source>
</evidence>
<dbReference type="InterPro" id="IPR056190">
    <property type="entry name" value="NOMO_5th"/>
</dbReference>
<evidence type="ECO:0000313" key="17">
    <source>
        <dbReference type="RefSeq" id="XP_048265266.1"/>
    </source>
</evidence>
<feature type="compositionally biased region" description="Pro residues" evidence="8">
    <location>
        <begin position="286"/>
        <end position="298"/>
    </location>
</feature>
<dbReference type="Proteomes" id="UP000835206">
    <property type="component" value="Chromosome 10"/>
</dbReference>
<dbReference type="Pfam" id="PF22898">
    <property type="entry name" value="NOMO1-like_1st"/>
    <property type="match status" value="1"/>
</dbReference>
<dbReference type="Pfam" id="PF22902">
    <property type="entry name" value="NOMO1-like_9th"/>
    <property type="match status" value="1"/>
</dbReference>
<feature type="compositionally biased region" description="Basic residues" evidence="8">
    <location>
        <begin position="638"/>
        <end position="648"/>
    </location>
</feature>
<feature type="compositionally biased region" description="Basic and acidic residues" evidence="8">
    <location>
        <begin position="449"/>
        <end position="459"/>
    </location>
</feature>
<evidence type="ECO:0000313" key="16">
    <source>
        <dbReference type="Proteomes" id="UP000835206"/>
    </source>
</evidence>
<evidence type="ECO:0000259" key="15">
    <source>
        <dbReference type="Pfam" id="PF23194"/>
    </source>
</evidence>
<feature type="region of interest" description="Disordered" evidence="8">
    <location>
        <begin position="139"/>
        <end position="174"/>
    </location>
</feature>
<feature type="domain" description="NOMO seventh transthyretin-like" evidence="12">
    <location>
        <begin position="1748"/>
        <end position="1818"/>
    </location>
</feature>
<feature type="compositionally biased region" description="Low complexity" evidence="8">
    <location>
        <begin position="139"/>
        <end position="162"/>
    </location>
</feature>
<dbReference type="GeneID" id="100649850"/>
<feature type="region of interest" description="Disordered" evidence="8">
    <location>
        <begin position="859"/>
        <end position="885"/>
    </location>
</feature>
<name>A0A9C6SQG1_BOMTE</name>
<dbReference type="InterPro" id="IPR051417">
    <property type="entry name" value="SDr/BOS_complex"/>
</dbReference>
<keyword evidence="5" id="KW-1133">Transmembrane helix</keyword>
<feature type="domain" description="NOMO C-terminal transthyretin-like" evidence="13">
    <location>
        <begin position="2169"/>
        <end position="2273"/>
    </location>
</feature>
<feature type="compositionally biased region" description="Low complexity" evidence="8">
    <location>
        <begin position="350"/>
        <end position="362"/>
    </location>
</feature>
<dbReference type="InterPro" id="IPR055074">
    <property type="entry name" value="NOMO1-3_2nd"/>
</dbReference>
<feature type="compositionally biased region" description="Polar residues" evidence="8">
    <location>
        <begin position="859"/>
        <end position="870"/>
    </location>
</feature>
<feature type="domain" description="NOMO third transthyretin-like" evidence="14">
    <location>
        <begin position="1420"/>
        <end position="1484"/>
    </location>
</feature>
<dbReference type="InterPro" id="IPR055075">
    <property type="entry name" value="NOMO-like_N"/>
</dbReference>
<evidence type="ECO:0000256" key="1">
    <source>
        <dbReference type="ARBA" id="ARBA00004115"/>
    </source>
</evidence>
<organism evidence="16 17">
    <name type="scientific">Bombus terrestris</name>
    <name type="common">Buff-tailed bumblebee</name>
    <name type="synonym">Apis terrestris</name>
    <dbReference type="NCBI Taxonomy" id="30195"/>
    <lineage>
        <taxon>Eukaryota</taxon>
        <taxon>Metazoa</taxon>
        <taxon>Ecdysozoa</taxon>
        <taxon>Arthropoda</taxon>
        <taxon>Hexapoda</taxon>
        <taxon>Insecta</taxon>
        <taxon>Pterygota</taxon>
        <taxon>Neoptera</taxon>
        <taxon>Endopterygota</taxon>
        <taxon>Hymenoptera</taxon>
        <taxon>Apocrita</taxon>
        <taxon>Aculeata</taxon>
        <taxon>Apoidea</taxon>
        <taxon>Anthophila</taxon>
        <taxon>Apidae</taxon>
        <taxon>Bombus</taxon>
        <taxon>Bombus</taxon>
    </lineage>
</organism>
<dbReference type="Gene3D" id="2.60.40.1120">
    <property type="entry name" value="Carboxypeptidase-like, regulatory domain"/>
    <property type="match status" value="2"/>
</dbReference>
<feature type="compositionally biased region" description="Basic residues" evidence="8">
    <location>
        <begin position="15"/>
        <end position="24"/>
    </location>
</feature>
<gene>
    <name evidence="17" type="primary">LOC100649850</name>
</gene>
<reference evidence="17" key="1">
    <citation type="submission" date="2025-08" db="UniProtKB">
        <authorList>
            <consortium name="RefSeq"/>
        </authorList>
    </citation>
    <scope>IDENTIFICATION</scope>
</reference>
<feature type="region of interest" description="Disordered" evidence="8">
    <location>
        <begin position="254"/>
        <end position="379"/>
    </location>
</feature>
<evidence type="ECO:0000259" key="12">
    <source>
        <dbReference type="Pfam" id="PF23141"/>
    </source>
</evidence>
<feature type="compositionally biased region" description="Acidic residues" evidence="8">
    <location>
        <begin position="673"/>
        <end position="683"/>
    </location>
</feature>
<comment type="subcellular location">
    <subcellularLocation>
        <location evidence="1">Endoplasmic reticulum membrane</location>
        <topology evidence="1">Single-pass type I membrane protein</topology>
    </subcellularLocation>
</comment>
<feature type="compositionally biased region" description="Polar residues" evidence="8">
    <location>
        <begin position="274"/>
        <end position="285"/>
    </location>
</feature>
<feature type="region of interest" description="Disordered" evidence="8">
    <location>
        <begin position="1"/>
        <end position="114"/>
    </location>
</feature>
<evidence type="ECO:0000256" key="3">
    <source>
        <dbReference type="ARBA" id="ARBA00022729"/>
    </source>
</evidence>
<keyword evidence="4" id="KW-0256">Endoplasmic reticulum</keyword>
<dbReference type="InterPro" id="IPR055073">
    <property type="entry name" value="NOMO1-like_9th"/>
</dbReference>